<keyword evidence="2" id="KW-0378">Hydrolase</keyword>
<evidence type="ECO:0000313" key="2">
    <source>
        <dbReference type="EMBL" id="SBS50363.1"/>
    </source>
</evidence>
<organism evidence="2">
    <name type="scientific">Nothobranchius furzeri</name>
    <name type="common">Turquoise killifish</name>
    <dbReference type="NCBI Taxonomy" id="105023"/>
    <lineage>
        <taxon>Eukaryota</taxon>
        <taxon>Metazoa</taxon>
        <taxon>Chordata</taxon>
        <taxon>Craniata</taxon>
        <taxon>Vertebrata</taxon>
        <taxon>Euteleostomi</taxon>
        <taxon>Actinopterygii</taxon>
        <taxon>Neopterygii</taxon>
        <taxon>Teleostei</taxon>
        <taxon>Neoteleostei</taxon>
        <taxon>Acanthomorphata</taxon>
        <taxon>Ovalentaria</taxon>
        <taxon>Atherinomorphae</taxon>
        <taxon>Cyprinodontiformes</taxon>
        <taxon>Nothobranchiidae</taxon>
        <taxon>Nothobranchius</taxon>
    </lineage>
</organism>
<reference evidence="2" key="1">
    <citation type="submission" date="2016-05" db="EMBL/GenBank/DDBJ databases">
        <authorList>
            <person name="Lavstsen T."/>
            <person name="Jespersen J.S."/>
        </authorList>
    </citation>
    <scope>NUCLEOTIDE SEQUENCE</scope>
    <source>
        <tissue evidence="2">Brain</tissue>
    </source>
</reference>
<protein>
    <submittedName>
        <fullName evidence="2">Helentron 4 helitron-like transposon replicase/helicase/endonuclease</fullName>
    </submittedName>
</protein>
<accession>A0A1A8UTG2</accession>
<keyword evidence="2" id="KW-0540">Nuclease</keyword>
<feature type="compositionally biased region" description="Polar residues" evidence="1">
    <location>
        <begin position="23"/>
        <end position="35"/>
    </location>
</feature>
<proteinExistence type="predicted"/>
<keyword evidence="2" id="KW-0067">ATP-binding</keyword>
<dbReference type="AlphaFoldDB" id="A0A1A8UTG2"/>
<keyword evidence="2" id="KW-0255">Endonuclease</keyword>
<gene>
    <name evidence="2" type="primary">HEL_DR4</name>
</gene>
<reference evidence="2" key="2">
    <citation type="submission" date="2016-06" db="EMBL/GenBank/DDBJ databases">
        <title>The genome of a short-lived fish provides insights into sex chromosome evolution and the genetic control of aging.</title>
        <authorList>
            <person name="Reichwald K."/>
            <person name="Felder M."/>
            <person name="Petzold A."/>
            <person name="Koch P."/>
            <person name="Groth M."/>
            <person name="Platzer M."/>
        </authorList>
    </citation>
    <scope>NUCLEOTIDE SEQUENCE</scope>
    <source>
        <tissue evidence="2">Brain</tissue>
    </source>
</reference>
<dbReference type="EMBL" id="HAEJ01009906">
    <property type="protein sequence ID" value="SBS50363.1"/>
    <property type="molecule type" value="Transcribed_RNA"/>
</dbReference>
<feature type="region of interest" description="Disordered" evidence="1">
    <location>
        <begin position="15"/>
        <end position="35"/>
    </location>
</feature>
<dbReference type="GO" id="GO:0004519">
    <property type="term" value="F:endonuclease activity"/>
    <property type="evidence" value="ECO:0007669"/>
    <property type="project" value="UniProtKB-KW"/>
</dbReference>
<keyword evidence="2" id="KW-0547">Nucleotide-binding</keyword>
<evidence type="ECO:0000256" key="1">
    <source>
        <dbReference type="SAM" id="MobiDB-lite"/>
    </source>
</evidence>
<sequence>MEDVTVSGRITRHRSDARVTANAEKQTGETLEEPNTLQNQVKYSCRWIIFISETWINDEKDSDVDLDGYETYIQTESVKKEEEELCMLTGI</sequence>
<keyword evidence="2" id="KW-0347">Helicase</keyword>
<name>A0A1A8UTG2_NOTFU</name>
<dbReference type="GO" id="GO:0004386">
    <property type="term" value="F:helicase activity"/>
    <property type="evidence" value="ECO:0007669"/>
    <property type="project" value="UniProtKB-KW"/>
</dbReference>